<evidence type="ECO:0000256" key="10">
    <source>
        <dbReference type="ARBA" id="ARBA00023004"/>
    </source>
</evidence>
<keyword evidence="9 13" id="KW-0560">Oxidoreductase</keyword>
<evidence type="ECO:0000256" key="2">
    <source>
        <dbReference type="ARBA" id="ARBA00004305"/>
    </source>
</evidence>
<evidence type="ECO:0000256" key="12">
    <source>
        <dbReference type="ARBA" id="ARBA00049265"/>
    </source>
</evidence>
<gene>
    <name evidence="15" type="ORF">DXG03_000997</name>
</gene>
<evidence type="ECO:0000256" key="9">
    <source>
        <dbReference type="ARBA" id="ARBA00023002"/>
    </source>
</evidence>
<evidence type="ECO:0000256" key="5">
    <source>
        <dbReference type="ARBA" id="ARBA00022559"/>
    </source>
</evidence>
<evidence type="ECO:0000313" key="15">
    <source>
        <dbReference type="EMBL" id="KAG5643383.1"/>
    </source>
</evidence>
<evidence type="ECO:0000256" key="7">
    <source>
        <dbReference type="ARBA" id="ARBA00022723"/>
    </source>
</evidence>
<evidence type="ECO:0000259" key="14">
    <source>
        <dbReference type="PROSITE" id="PS50873"/>
    </source>
</evidence>
<keyword evidence="7" id="KW-0479">Metal-binding</keyword>
<feature type="domain" description="Plant heme peroxidase family profile" evidence="14">
    <location>
        <begin position="133"/>
        <end position="395"/>
    </location>
</feature>
<dbReference type="GO" id="GO:0004130">
    <property type="term" value="F:cytochrome-c peroxidase activity"/>
    <property type="evidence" value="ECO:0007669"/>
    <property type="project" value="UniProtKB-EC"/>
</dbReference>
<dbReference type="GO" id="GO:0005758">
    <property type="term" value="C:mitochondrial intermembrane space"/>
    <property type="evidence" value="ECO:0007669"/>
    <property type="project" value="UniProtKB-SubCell"/>
</dbReference>
<dbReference type="GO" id="GO:0042744">
    <property type="term" value="P:hydrogen peroxide catabolic process"/>
    <property type="evidence" value="ECO:0007669"/>
    <property type="project" value="TreeGrafter"/>
</dbReference>
<dbReference type="FunFam" id="1.10.520.10:FF:000005">
    <property type="entry name" value="Cytochrome c peroxidase"/>
    <property type="match status" value="1"/>
</dbReference>
<protein>
    <recommendedName>
        <fullName evidence="13">Peroxidase</fullName>
        <ecNumber evidence="13">1.11.1.-</ecNumber>
    </recommendedName>
</protein>
<dbReference type="OrthoDB" id="2859658at2759"/>
<comment type="catalytic activity">
    <reaction evidence="12">
        <text>2 Fe(II)-[cytochrome c] + H2O2 + 2 H(+) = 2 Fe(III)-[cytochrome c] + 2 H2O</text>
        <dbReference type="Rhea" id="RHEA:16581"/>
        <dbReference type="Rhea" id="RHEA-COMP:10350"/>
        <dbReference type="Rhea" id="RHEA-COMP:14399"/>
        <dbReference type="ChEBI" id="CHEBI:15377"/>
        <dbReference type="ChEBI" id="CHEBI:15378"/>
        <dbReference type="ChEBI" id="CHEBI:16240"/>
        <dbReference type="ChEBI" id="CHEBI:29033"/>
        <dbReference type="ChEBI" id="CHEBI:29034"/>
        <dbReference type="EC" id="1.11.1.5"/>
    </reaction>
</comment>
<comment type="function">
    <text evidence="1">Destroys radicals which are normally produced within the cells and which are toxic to biological systems.</text>
</comment>
<dbReference type="Gene3D" id="1.10.520.10">
    <property type="match status" value="1"/>
</dbReference>
<dbReference type="InterPro" id="IPR044831">
    <property type="entry name" value="Ccp1-like"/>
</dbReference>
<evidence type="ECO:0000256" key="13">
    <source>
        <dbReference type="RuleBase" id="RU363051"/>
    </source>
</evidence>
<evidence type="ECO:0000256" key="1">
    <source>
        <dbReference type="ARBA" id="ARBA00003917"/>
    </source>
</evidence>
<evidence type="ECO:0000256" key="11">
    <source>
        <dbReference type="ARBA" id="ARBA00023128"/>
    </source>
</evidence>
<comment type="caution">
    <text evidence="15">The sequence shown here is derived from an EMBL/GenBank/DDBJ whole genome shotgun (WGS) entry which is preliminary data.</text>
</comment>
<dbReference type="InterPro" id="IPR002207">
    <property type="entry name" value="Peroxidase_I"/>
</dbReference>
<keyword evidence="5 13" id="KW-0575">Peroxidase</keyword>
<comment type="subcellular location">
    <subcellularLocation>
        <location evidence="3">Mitochondrion intermembrane space</location>
    </subcellularLocation>
    <subcellularLocation>
        <location evidence="2">Mitochondrion matrix</location>
    </subcellularLocation>
</comment>
<dbReference type="SUPFAM" id="SSF48113">
    <property type="entry name" value="Heme-dependent peroxidases"/>
    <property type="match status" value="1"/>
</dbReference>
<comment type="similarity">
    <text evidence="4">Belongs to the peroxidase family. Cytochrome c peroxidase subfamily.</text>
</comment>
<dbReference type="GO" id="GO:0046872">
    <property type="term" value="F:metal ion binding"/>
    <property type="evidence" value="ECO:0007669"/>
    <property type="project" value="UniProtKB-UniRule"/>
</dbReference>
<keyword evidence="11" id="KW-0496">Mitochondrion</keyword>
<dbReference type="PRINTS" id="PR00459">
    <property type="entry name" value="ASPEROXIDASE"/>
</dbReference>
<dbReference type="PANTHER" id="PTHR31356">
    <property type="entry name" value="THYLAKOID LUMENAL 29 KDA PROTEIN, CHLOROPLASTIC-RELATED"/>
    <property type="match status" value="1"/>
</dbReference>
<dbReference type="GO" id="GO:0005759">
    <property type="term" value="C:mitochondrial matrix"/>
    <property type="evidence" value="ECO:0007669"/>
    <property type="project" value="UniProtKB-SubCell"/>
</dbReference>
<dbReference type="EMBL" id="JABCKV010000116">
    <property type="protein sequence ID" value="KAG5643383.1"/>
    <property type="molecule type" value="Genomic_DNA"/>
</dbReference>
<dbReference type="InterPro" id="IPR019793">
    <property type="entry name" value="Peroxidases_heam-ligand_BS"/>
</dbReference>
<name>A0A9P7G771_9AGAR</name>
<dbReference type="EC" id="1.11.1.-" evidence="13"/>
<dbReference type="GO" id="GO:0020037">
    <property type="term" value="F:heme binding"/>
    <property type="evidence" value="ECO:0007669"/>
    <property type="project" value="UniProtKB-UniRule"/>
</dbReference>
<keyword evidence="10" id="KW-0408">Iron</keyword>
<dbReference type="GO" id="GO:0000302">
    <property type="term" value="P:response to reactive oxygen species"/>
    <property type="evidence" value="ECO:0007669"/>
    <property type="project" value="TreeGrafter"/>
</dbReference>
<evidence type="ECO:0000256" key="4">
    <source>
        <dbReference type="ARBA" id="ARBA00005997"/>
    </source>
</evidence>
<reference evidence="15" key="2">
    <citation type="submission" date="2021-10" db="EMBL/GenBank/DDBJ databases">
        <title>Phylogenomics reveals ancestral predisposition of the termite-cultivated fungus Termitomyces towards a domesticated lifestyle.</title>
        <authorList>
            <person name="Auxier B."/>
            <person name="Grum-Grzhimaylo A."/>
            <person name="Cardenas M.E."/>
            <person name="Lodge J.D."/>
            <person name="Laessoe T."/>
            <person name="Pedersen O."/>
            <person name="Smith M.E."/>
            <person name="Kuyper T.W."/>
            <person name="Franco-Molano E.A."/>
            <person name="Baroni T.J."/>
            <person name="Aanen D.K."/>
        </authorList>
    </citation>
    <scope>NUCLEOTIDE SEQUENCE</scope>
    <source>
        <strain evidence="15">AP01</strain>
        <tissue evidence="15">Mycelium</tissue>
    </source>
</reference>
<dbReference type="GO" id="GO:0034599">
    <property type="term" value="P:cellular response to oxidative stress"/>
    <property type="evidence" value="ECO:0007669"/>
    <property type="project" value="InterPro"/>
</dbReference>
<keyword evidence="16" id="KW-1185">Reference proteome</keyword>
<dbReference type="FunFam" id="1.10.420.10:FF:000009">
    <property type="entry name" value="Ascorbate peroxidase"/>
    <property type="match status" value="1"/>
</dbReference>
<evidence type="ECO:0000313" key="16">
    <source>
        <dbReference type="Proteomes" id="UP000775547"/>
    </source>
</evidence>
<proteinExistence type="inferred from homology"/>
<dbReference type="Pfam" id="PF00141">
    <property type="entry name" value="peroxidase"/>
    <property type="match status" value="1"/>
</dbReference>
<accession>A0A9P7G771</accession>
<keyword evidence="6" id="KW-0349">Heme</keyword>
<dbReference type="PRINTS" id="PR00458">
    <property type="entry name" value="PEROXIDASE"/>
</dbReference>
<dbReference type="PANTHER" id="PTHR31356:SF58">
    <property type="entry name" value="CYTOCHROME C PEROXIDASE, MITOCHONDRIAL"/>
    <property type="match status" value="1"/>
</dbReference>
<reference evidence="15" key="1">
    <citation type="submission" date="2020-07" db="EMBL/GenBank/DDBJ databases">
        <authorList>
            <person name="Nieuwenhuis M."/>
            <person name="Van De Peppel L.J.J."/>
        </authorList>
    </citation>
    <scope>NUCLEOTIDE SEQUENCE</scope>
    <source>
        <strain evidence="15">AP01</strain>
        <tissue evidence="15">Mycelium</tissue>
    </source>
</reference>
<dbReference type="Proteomes" id="UP000775547">
    <property type="component" value="Unassembled WGS sequence"/>
</dbReference>
<dbReference type="InterPro" id="IPR010255">
    <property type="entry name" value="Haem_peroxidase_sf"/>
</dbReference>
<evidence type="ECO:0000256" key="6">
    <source>
        <dbReference type="ARBA" id="ARBA00022617"/>
    </source>
</evidence>
<dbReference type="InterPro" id="IPR019794">
    <property type="entry name" value="Peroxidases_AS"/>
</dbReference>
<dbReference type="PROSITE" id="PS50873">
    <property type="entry name" value="PEROXIDASE_4"/>
    <property type="match status" value="1"/>
</dbReference>
<dbReference type="PROSITE" id="PS00435">
    <property type="entry name" value="PEROXIDASE_1"/>
    <property type="match status" value="1"/>
</dbReference>
<evidence type="ECO:0000256" key="3">
    <source>
        <dbReference type="ARBA" id="ARBA00004569"/>
    </source>
</evidence>
<dbReference type="Gene3D" id="1.10.420.10">
    <property type="entry name" value="Peroxidase, domain 2"/>
    <property type="match status" value="1"/>
</dbReference>
<keyword evidence="8" id="KW-0809">Transit peptide</keyword>
<organism evidence="15 16">
    <name type="scientific">Asterophora parasitica</name>
    <dbReference type="NCBI Taxonomy" id="117018"/>
    <lineage>
        <taxon>Eukaryota</taxon>
        <taxon>Fungi</taxon>
        <taxon>Dikarya</taxon>
        <taxon>Basidiomycota</taxon>
        <taxon>Agaricomycotina</taxon>
        <taxon>Agaricomycetes</taxon>
        <taxon>Agaricomycetidae</taxon>
        <taxon>Agaricales</taxon>
        <taxon>Tricholomatineae</taxon>
        <taxon>Lyophyllaceae</taxon>
        <taxon>Asterophora</taxon>
    </lineage>
</organism>
<dbReference type="AlphaFoldDB" id="A0A9P7G771"/>
<dbReference type="CDD" id="cd00691">
    <property type="entry name" value="ascorbate_peroxidase"/>
    <property type="match status" value="1"/>
</dbReference>
<evidence type="ECO:0000256" key="8">
    <source>
        <dbReference type="ARBA" id="ARBA00022946"/>
    </source>
</evidence>
<dbReference type="InterPro" id="IPR002016">
    <property type="entry name" value="Haem_peroxidase"/>
</dbReference>
<dbReference type="PROSITE" id="PS00436">
    <property type="entry name" value="PEROXIDASE_2"/>
    <property type="match status" value="1"/>
</dbReference>
<sequence>MSFSALRAPIRRAAVAGARSAPRAAFRAQFRHYSTPPPQAEAKSSTNLFVGLGAVAGIGGLAYYFYSDSREDATASVQAAKSKANFVPSKQDYQEVYNKIAELLDEAGDYDGMSAFLSRAWPPRGRQLNDAISDGSYGPLILRLAWHSSGTYDKESNTGGSNYATMRFSPESLHGANNGLNLARDLLEKIKNQYEWISYGDLWTLGGVAAIQEMQGPKIPWRPGRIDGFAADATPDGRLPDATQGGDHLRKIFGRMGFNDQEIVALSGAHALGRTHRDRSGFEGPWTFSPTTLTNEFYRLLFNEKWNWKKWDGPKQLEDKTTKTLMMLPTDYVLVTDRGFKKYARQYADDSDLFFRDFSKALARLFELGVPTQQFVTSEPWILKSLDEQKEAKKE</sequence>